<evidence type="ECO:0000256" key="2">
    <source>
        <dbReference type="ARBA" id="ARBA00022801"/>
    </source>
</evidence>
<feature type="compositionally biased region" description="Basic and acidic residues" evidence="5">
    <location>
        <begin position="139"/>
        <end position="151"/>
    </location>
</feature>
<feature type="region of interest" description="Disordered" evidence="5">
    <location>
        <begin position="126"/>
        <end position="151"/>
    </location>
</feature>
<comment type="caution">
    <text evidence="7">The sequence shown here is derived from an EMBL/GenBank/DDBJ whole genome shotgun (WGS) entry which is preliminary data.</text>
</comment>
<evidence type="ECO:0000256" key="4">
    <source>
        <dbReference type="ARBA" id="ARBA00022840"/>
    </source>
</evidence>
<dbReference type="InterPro" id="IPR050079">
    <property type="entry name" value="DEAD_box_RNA_helicase"/>
</dbReference>
<evidence type="ECO:0000256" key="5">
    <source>
        <dbReference type="SAM" id="MobiDB-lite"/>
    </source>
</evidence>
<dbReference type="Gene3D" id="3.40.50.300">
    <property type="entry name" value="P-loop containing nucleotide triphosphate hydrolases"/>
    <property type="match status" value="1"/>
</dbReference>
<dbReference type="GO" id="GO:0005829">
    <property type="term" value="C:cytosol"/>
    <property type="evidence" value="ECO:0007669"/>
    <property type="project" value="TreeGrafter"/>
</dbReference>
<sequence>SRALMLATDVAARGLDIPNIQHVIHYQTPRTAESYVHRSGRTARACQEGLSVLFIDPTEISKYRQLCNTLNRSTDLPPFPVDASIMEQVNTRLALARKLESLEHAQRKAKAQESWFKKAAQEAELYVDDSDEDDDSDEASERAMQDAKAKRDVKNMRMQLMQLLATPFISSDFSGKYPTKSGSLIMPIENRHNTGSISNTDNAALTVMKKESADYSNLVKTVKIKPSVDKKKIKKLKSLKKWKLKKQRKKEKAMKD</sequence>
<organism evidence="7 8">
    <name type="scientific">Halocaridina rubra</name>
    <name type="common">Hawaiian red shrimp</name>
    <dbReference type="NCBI Taxonomy" id="373956"/>
    <lineage>
        <taxon>Eukaryota</taxon>
        <taxon>Metazoa</taxon>
        <taxon>Ecdysozoa</taxon>
        <taxon>Arthropoda</taxon>
        <taxon>Crustacea</taxon>
        <taxon>Multicrustacea</taxon>
        <taxon>Malacostraca</taxon>
        <taxon>Eumalacostraca</taxon>
        <taxon>Eucarida</taxon>
        <taxon>Decapoda</taxon>
        <taxon>Pleocyemata</taxon>
        <taxon>Caridea</taxon>
        <taxon>Atyoidea</taxon>
        <taxon>Atyidae</taxon>
        <taxon>Halocaridina</taxon>
    </lineage>
</organism>
<dbReference type="EMBL" id="JAXCGZ010011661">
    <property type="protein sequence ID" value="KAK7074338.1"/>
    <property type="molecule type" value="Genomic_DNA"/>
</dbReference>
<dbReference type="EC" id="3.6.4.13" evidence="7"/>
<name>A0AAN8X5C4_HALRR</name>
<keyword evidence="4" id="KW-0067">ATP-binding</keyword>
<keyword evidence="8" id="KW-1185">Reference proteome</keyword>
<keyword evidence="2 7" id="KW-0378">Hydrolase</keyword>
<feature type="domain" description="Helicase C-terminal" evidence="6">
    <location>
        <begin position="1"/>
        <end position="85"/>
    </location>
</feature>
<gene>
    <name evidence="7" type="primary">DDX24</name>
    <name evidence="7" type="ORF">SK128_022989</name>
</gene>
<accession>A0AAN8X5C4</accession>
<dbReference type="PANTHER" id="PTHR47959:SF1">
    <property type="entry name" value="ATP-DEPENDENT RNA HELICASE DBPA"/>
    <property type="match status" value="1"/>
</dbReference>
<dbReference type="GO" id="GO:0003724">
    <property type="term" value="F:RNA helicase activity"/>
    <property type="evidence" value="ECO:0007669"/>
    <property type="project" value="UniProtKB-EC"/>
</dbReference>
<feature type="non-terminal residue" evidence="7">
    <location>
        <position position="1"/>
    </location>
</feature>
<evidence type="ECO:0000313" key="7">
    <source>
        <dbReference type="EMBL" id="KAK7074338.1"/>
    </source>
</evidence>
<proteinExistence type="predicted"/>
<keyword evidence="1" id="KW-0547">Nucleotide-binding</keyword>
<dbReference type="SUPFAM" id="SSF52540">
    <property type="entry name" value="P-loop containing nucleoside triphosphate hydrolases"/>
    <property type="match status" value="1"/>
</dbReference>
<evidence type="ECO:0000259" key="6">
    <source>
        <dbReference type="PROSITE" id="PS51194"/>
    </source>
</evidence>
<dbReference type="PROSITE" id="PS51194">
    <property type="entry name" value="HELICASE_CTER"/>
    <property type="match status" value="1"/>
</dbReference>
<dbReference type="CDD" id="cd18787">
    <property type="entry name" value="SF2_C_DEAD"/>
    <property type="match status" value="1"/>
</dbReference>
<dbReference type="InterPro" id="IPR027417">
    <property type="entry name" value="P-loop_NTPase"/>
</dbReference>
<dbReference type="AlphaFoldDB" id="A0AAN8X5C4"/>
<evidence type="ECO:0000256" key="1">
    <source>
        <dbReference type="ARBA" id="ARBA00022741"/>
    </source>
</evidence>
<evidence type="ECO:0000256" key="3">
    <source>
        <dbReference type="ARBA" id="ARBA00022806"/>
    </source>
</evidence>
<protein>
    <submittedName>
        <fullName evidence="7">ATP-dependent RNA helicase ddx24</fullName>
        <ecNumber evidence="7">3.6.4.13</ecNumber>
    </submittedName>
</protein>
<dbReference type="Pfam" id="PF00271">
    <property type="entry name" value="Helicase_C"/>
    <property type="match status" value="1"/>
</dbReference>
<dbReference type="GO" id="GO:0005524">
    <property type="term" value="F:ATP binding"/>
    <property type="evidence" value="ECO:0007669"/>
    <property type="project" value="UniProtKB-KW"/>
</dbReference>
<dbReference type="PANTHER" id="PTHR47959">
    <property type="entry name" value="ATP-DEPENDENT RNA HELICASE RHLE-RELATED"/>
    <property type="match status" value="1"/>
</dbReference>
<dbReference type="Proteomes" id="UP001381693">
    <property type="component" value="Unassembled WGS sequence"/>
</dbReference>
<keyword evidence="3 7" id="KW-0347">Helicase</keyword>
<dbReference type="GO" id="GO:0016787">
    <property type="term" value="F:hydrolase activity"/>
    <property type="evidence" value="ECO:0007669"/>
    <property type="project" value="UniProtKB-KW"/>
</dbReference>
<dbReference type="InterPro" id="IPR001650">
    <property type="entry name" value="Helicase_C-like"/>
</dbReference>
<feature type="compositionally biased region" description="Acidic residues" evidence="5">
    <location>
        <begin position="126"/>
        <end position="138"/>
    </location>
</feature>
<reference evidence="7 8" key="1">
    <citation type="submission" date="2023-11" db="EMBL/GenBank/DDBJ databases">
        <title>Halocaridina rubra genome assembly.</title>
        <authorList>
            <person name="Smith C."/>
        </authorList>
    </citation>
    <scope>NUCLEOTIDE SEQUENCE [LARGE SCALE GENOMIC DNA]</scope>
    <source>
        <strain evidence="7">EP-1</strain>
        <tissue evidence="7">Whole</tissue>
    </source>
</reference>
<evidence type="ECO:0000313" key="8">
    <source>
        <dbReference type="Proteomes" id="UP001381693"/>
    </source>
</evidence>